<organism evidence="1 2">
    <name type="scientific">Burkholderia contaminans</name>
    <dbReference type="NCBI Taxonomy" id="488447"/>
    <lineage>
        <taxon>Bacteria</taxon>
        <taxon>Pseudomonadati</taxon>
        <taxon>Pseudomonadota</taxon>
        <taxon>Betaproteobacteria</taxon>
        <taxon>Burkholderiales</taxon>
        <taxon>Burkholderiaceae</taxon>
        <taxon>Burkholderia</taxon>
        <taxon>Burkholderia cepacia complex</taxon>
    </lineage>
</organism>
<dbReference type="RefSeq" id="WP_174975980.1">
    <property type="nucleotide sequence ID" value="NZ_CABVQT010000023.1"/>
</dbReference>
<sequence length="182" mass="21030">MSDIYTLLKEYEVVRRERVIARSVRPGDEFKPFASRVRALKEYGWTLRDSMDFFYKNYLSSVPEGQRIDNNTLSKKLSAWKSQGLFTDKDVERELFLLQNKLGKCVNPLTVGSVEEVATVSIVSNVEIVEEPKSHNVITFLKEYEKQCGAFDDVKKKELVEVYNNNKDKDLSDIVFIANQFA</sequence>
<name>A0A6P3BUD5_9BURK</name>
<gene>
    <name evidence="1" type="ORF">BCO71171_06446</name>
</gene>
<evidence type="ECO:0000313" key="1">
    <source>
        <dbReference type="EMBL" id="VWD59948.1"/>
    </source>
</evidence>
<reference evidence="1 2" key="1">
    <citation type="submission" date="2019-09" db="EMBL/GenBank/DDBJ databases">
        <authorList>
            <person name="Depoorter E."/>
        </authorList>
    </citation>
    <scope>NUCLEOTIDE SEQUENCE [LARGE SCALE GENOMIC DNA]</scope>
    <source>
        <strain evidence="1">R-71171</strain>
    </source>
</reference>
<proteinExistence type="predicted"/>
<evidence type="ECO:0000313" key="2">
    <source>
        <dbReference type="Proteomes" id="UP000494182"/>
    </source>
</evidence>
<protein>
    <submittedName>
        <fullName evidence="1">Uncharacterized protein</fullName>
    </submittedName>
</protein>
<dbReference type="AlphaFoldDB" id="A0A6P3BUD5"/>
<dbReference type="Proteomes" id="UP000494182">
    <property type="component" value="Unassembled WGS sequence"/>
</dbReference>
<accession>A0A6P3BUD5</accession>
<dbReference type="EMBL" id="CABVQT010000023">
    <property type="protein sequence ID" value="VWD59948.1"/>
    <property type="molecule type" value="Genomic_DNA"/>
</dbReference>